<evidence type="ECO:0000313" key="1">
    <source>
        <dbReference type="EMBL" id="CAB4148959.1"/>
    </source>
</evidence>
<proteinExistence type="predicted"/>
<dbReference type="EMBL" id="LR796497">
    <property type="protein sequence ID" value="CAB4148959.1"/>
    <property type="molecule type" value="Genomic_DNA"/>
</dbReference>
<accession>A0A6J5MYW8</accession>
<reference evidence="1" key="1">
    <citation type="submission" date="2020-04" db="EMBL/GenBank/DDBJ databases">
        <authorList>
            <person name="Chiriac C."/>
            <person name="Salcher M."/>
            <person name="Ghai R."/>
            <person name="Kavagutti S V."/>
        </authorList>
    </citation>
    <scope>NUCLEOTIDE SEQUENCE</scope>
</reference>
<sequence>MDKETVSKLLEFIRTEPRLEQVQDGFLYHGVYFTNQQVINLFYERSKSV</sequence>
<organism evidence="1">
    <name type="scientific">uncultured Caudovirales phage</name>
    <dbReference type="NCBI Taxonomy" id="2100421"/>
    <lineage>
        <taxon>Viruses</taxon>
        <taxon>Duplodnaviria</taxon>
        <taxon>Heunggongvirae</taxon>
        <taxon>Uroviricota</taxon>
        <taxon>Caudoviricetes</taxon>
        <taxon>Peduoviridae</taxon>
        <taxon>Maltschvirus</taxon>
        <taxon>Maltschvirus maltsch</taxon>
    </lineage>
</organism>
<protein>
    <submittedName>
        <fullName evidence="1">Uncharacterized protein</fullName>
    </submittedName>
</protein>
<name>A0A6J5MYW8_9CAUD</name>
<gene>
    <name evidence="1" type="ORF">UFOVP532_40</name>
</gene>